<protein>
    <recommendedName>
        <fullName evidence="4">WSC domain-containing protein</fullName>
    </recommendedName>
</protein>
<evidence type="ECO:0008006" key="4">
    <source>
        <dbReference type="Google" id="ProtNLM"/>
    </source>
</evidence>
<sequence>MLLVNVSLSLSFSPSIYAIITNSHNKPTSPQFAGCINRRTFDSIANKDDYGLLTGQKDNEACIELCGNKKYVYSYYHEQSSKCYCSKISGDYVEPDQIENGCDNLGNCNPCQAIVTFLQSPLNFTSCSTSHLTGEAFLEFKSDNLDQCLSICSTDVYDTEVVGFQSSFDKKQNKWEWKCSCFSGKNQGSIPIISSNKNVKSKKVNKCGKDSVWRYQVPNSIY</sequence>
<name>A0AAX4JL83_9TREE</name>
<evidence type="ECO:0000313" key="3">
    <source>
        <dbReference type="Proteomes" id="UP001355207"/>
    </source>
</evidence>
<dbReference type="RefSeq" id="XP_066072945.1">
    <property type="nucleotide sequence ID" value="XM_066216848.1"/>
</dbReference>
<accession>A0AAX4JL83</accession>
<keyword evidence="1" id="KW-0732">Signal</keyword>
<keyword evidence="3" id="KW-1185">Reference proteome</keyword>
<organism evidence="2 3">
    <name type="scientific">Kwoniella dendrophila CBS 6074</name>
    <dbReference type="NCBI Taxonomy" id="1295534"/>
    <lineage>
        <taxon>Eukaryota</taxon>
        <taxon>Fungi</taxon>
        <taxon>Dikarya</taxon>
        <taxon>Basidiomycota</taxon>
        <taxon>Agaricomycotina</taxon>
        <taxon>Tremellomycetes</taxon>
        <taxon>Tremellales</taxon>
        <taxon>Cryptococcaceae</taxon>
        <taxon>Kwoniella</taxon>
    </lineage>
</organism>
<feature type="signal peptide" evidence="1">
    <location>
        <begin position="1"/>
        <end position="18"/>
    </location>
</feature>
<feature type="chain" id="PRO_5043971336" description="WSC domain-containing protein" evidence="1">
    <location>
        <begin position="19"/>
        <end position="222"/>
    </location>
</feature>
<gene>
    <name evidence="2" type="ORF">L201_001055</name>
</gene>
<dbReference type="EMBL" id="CP144098">
    <property type="protein sequence ID" value="WWC86182.1"/>
    <property type="molecule type" value="Genomic_DNA"/>
</dbReference>
<dbReference type="AlphaFoldDB" id="A0AAX4JL83"/>
<dbReference type="Proteomes" id="UP001355207">
    <property type="component" value="Chromosome 1"/>
</dbReference>
<evidence type="ECO:0000313" key="2">
    <source>
        <dbReference type="EMBL" id="WWC86182.1"/>
    </source>
</evidence>
<evidence type="ECO:0000256" key="1">
    <source>
        <dbReference type="SAM" id="SignalP"/>
    </source>
</evidence>
<proteinExistence type="predicted"/>
<dbReference type="GeneID" id="91091727"/>
<reference evidence="2 3" key="1">
    <citation type="submission" date="2024-01" db="EMBL/GenBank/DDBJ databases">
        <title>Comparative genomics of Cryptococcus and Kwoniella reveals pathogenesis evolution and contrasting modes of karyotype evolution via chromosome fusion or intercentromeric recombination.</title>
        <authorList>
            <person name="Coelho M.A."/>
            <person name="David-Palma M."/>
            <person name="Shea T."/>
            <person name="Bowers K."/>
            <person name="McGinley-Smith S."/>
            <person name="Mohammad A.W."/>
            <person name="Gnirke A."/>
            <person name="Yurkov A.M."/>
            <person name="Nowrousian M."/>
            <person name="Sun S."/>
            <person name="Cuomo C.A."/>
            <person name="Heitman J."/>
        </authorList>
    </citation>
    <scope>NUCLEOTIDE SEQUENCE [LARGE SCALE GENOMIC DNA]</scope>
    <source>
        <strain evidence="2 3">CBS 6074</strain>
    </source>
</reference>